<evidence type="ECO:0000256" key="3">
    <source>
        <dbReference type="ARBA" id="ARBA00023163"/>
    </source>
</evidence>
<dbReference type="PROSITE" id="PS50042">
    <property type="entry name" value="CNMP_BINDING_3"/>
    <property type="match status" value="1"/>
</dbReference>
<name>A0ABZ2TCP3_9RHOB</name>
<sequence length="232" mass="25751">MTMDVAFLTDSEQQIVRKSALCSSMTEDVFQHVLARGSVTDFKRGEYLFDQGRPAEVLYLVLQGWAQIKRVEQDGSCTLISTFGTGQTIGETPAFLHKPYPASAQAMTHVRVFAISGQTVVEIMQEDPEVLSSALASVYIKLHELVNEVELLKSRTLRERLALFLLEHLSEEVAPTSMQLPFGKALIAAKIGTSPEQLSRTFKELKPHGVHISGSTAKIDDPEALRRMLHKV</sequence>
<accession>A0ABZ2TCP3</accession>
<dbReference type="Pfam" id="PF00027">
    <property type="entry name" value="cNMP_binding"/>
    <property type="match status" value="1"/>
</dbReference>
<dbReference type="PANTHER" id="PTHR24567:SF26">
    <property type="entry name" value="REGULATORY PROTEIN YEIL"/>
    <property type="match status" value="1"/>
</dbReference>
<feature type="domain" description="HTH crp-type" evidence="5">
    <location>
        <begin position="155"/>
        <end position="223"/>
    </location>
</feature>
<proteinExistence type="predicted"/>
<dbReference type="CDD" id="cd00038">
    <property type="entry name" value="CAP_ED"/>
    <property type="match status" value="1"/>
</dbReference>
<keyword evidence="3" id="KW-0804">Transcription</keyword>
<evidence type="ECO:0000313" key="7">
    <source>
        <dbReference type="Proteomes" id="UP001281305"/>
    </source>
</evidence>
<dbReference type="PROSITE" id="PS51063">
    <property type="entry name" value="HTH_CRP_2"/>
    <property type="match status" value="1"/>
</dbReference>
<dbReference type="InterPro" id="IPR036390">
    <property type="entry name" value="WH_DNA-bd_sf"/>
</dbReference>
<evidence type="ECO:0000259" key="5">
    <source>
        <dbReference type="PROSITE" id="PS51063"/>
    </source>
</evidence>
<dbReference type="Gene3D" id="2.60.120.10">
    <property type="entry name" value="Jelly Rolls"/>
    <property type="match status" value="1"/>
</dbReference>
<keyword evidence="2" id="KW-0238">DNA-binding</keyword>
<dbReference type="SUPFAM" id="SSF51206">
    <property type="entry name" value="cAMP-binding domain-like"/>
    <property type="match status" value="1"/>
</dbReference>
<keyword evidence="1" id="KW-0805">Transcription regulation</keyword>
<gene>
    <name evidence="6" type="ORF">RZS32_013585</name>
</gene>
<dbReference type="PANTHER" id="PTHR24567">
    <property type="entry name" value="CRP FAMILY TRANSCRIPTIONAL REGULATORY PROTEIN"/>
    <property type="match status" value="1"/>
</dbReference>
<reference evidence="6 7" key="1">
    <citation type="submission" date="2024-02" db="EMBL/GenBank/DDBJ databases">
        <title>Roseovarius strain W115 nov., isolated from a marine algae.</title>
        <authorList>
            <person name="Lee M.W."/>
            <person name="Lee J.K."/>
            <person name="Kim J.M."/>
            <person name="Choi D.G."/>
            <person name="Baek J.H."/>
            <person name="Bayburt H."/>
            <person name="Jung J.J."/>
            <person name="Han D.M."/>
            <person name="Jeon C.O."/>
        </authorList>
    </citation>
    <scope>NUCLEOTIDE SEQUENCE [LARGE SCALE GENOMIC DNA]</scope>
    <source>
        <strain evidence="6 7">W115</strain>
    </source>
</reference>
<dbReference type="SUPFAM" id="SSF46785">
    <property type="entry name" value="Winged helix' DNA-binding domain"/>
    <property type="match status" value="1"/>
</dbReference>
<feature type="domain" description="Cyclic nucleotide-binding" evidence="4">
    <location>
        <begin position="21"/>
        <end position="141"/>
    </location>
</feature>
<dbReference type="InterPro" id="IPR018490">
    <property type="entry name" value="cNMP-bd_dom_sf"/>
</dbReference>
<dbReference type="InterPro" id="IPR012318">
    <property type="entry name" value="HTH_CRP"/>
</dbReference>
<evidence type="ECO:0000259" key="4">
    <source>
        <dbReference type="PROSITE" id="PS50042"/>
    </source>
</evidence>
<dbReference type="SMART" id="SM00100">
    <property type="entry name" value="cNMP"/>
    <property type="match status" value="1"/>
</dbReference>
<dbReference type="Proteomes" id="UP001281305">
    <property type="component" value="Chromosome"/>
</dbReference>
<evidence type="ECO:0000313" key="6">
    <source>
        <dbReference type="EMBL" id="WYK17436.1"/>
    </source>
</evidence>
<dbReference type="InterPro" id="IPR050397">
    <property type="entry name" value="Env_Response_Regulators"/>
</dbReference>
<evidence type="ECO:0000256" key="2">
    <source>
        <dbReference type="ARBA" id="ARBA00023125"/>
    </source>
</evidence>
<dbReference type="Pfam" id="PF13545">
    <property type="entry name" value="HTH_Crp_2"/>
    <property type="match status" value="1"/>
</dbReference>
<dbReference type="Gene3D" id="1.10.10.10">
    <property type="entry name" value="Winged helix-like DNA-binding domain superfamily/Winged helix DNA-binding domain"/>
    <property type="match status" value="1"/>
</dbReference>
<dbReference type="InterPro" id="IPR014710">
    <property type="entry name" value="RmlC-like_jellyroll"/>
</dbReference>
<protein>
    <submittedName>
        <fullName evidence="6">Cyclic nucleotide-binding domain-containing protein</fullName>
    </submittedName>
</protein>
<organism evidence="6 7">
    <name type="scientific">Roseovarius rhodophyticola</name>
    <dbReference type="NCBI Taxonomy" id="3080827"/>
    <lineage>
        <taxon>Bacteria</taxon>
        <taxon>Pseudomonadati</taxon>
        <taxon>Pseudomonadota</taxon>
        <taxon>Alphaproteobacteria</taxon>
        <taxon>Rhodobacterales</taxon>
        <taxon>Roseobacteraceae</taxon>
        <taxon>Roseovarius</taxon>
    </lineage>
</organism>
<dbReference type="InterPro" id="IPR036388">
    <property type="entry name" value="WH-like_DNA-bd_sf"/>
</dbReference>
<dbReference type="InterPro" id="IPR000595">
    <property type="entry name" value="cNMP-bd_dom"/>
</dbReference>
<keyword evidence="7" id="KW-1185">Reference proteome</keyword>
<evidence type="ECO:0000256" key="1">
    <source>
        <dbReference type="ARBA" id="ARBA00023015"/>
    </source>
</evidence>
<dbReference type="EMBL" id="CP146606">
    <property type="protein sequence ID" value="WYK17436.1"/>
    <property type="molecule type" value="Genomic_DNA"/>
</dbReference>
<dbReference type="RefSeq" id="WP_339106673.1">
    <property type="nucleotide sequence ID" value="NZ_CP146606.1"/>
</dbReference>